<dbReference type="OrthoDB" id="7873964at2"/>
<proteinExistence type="predicted"/>
<dbReference type="EMBL" id="QDDR01000006">
    <property type="protein sequence ID" value="PVE47221.1"/>
    <property type="molecule type" value="Genomic_DNA"/>
</dbReference>
<evidence type="ECO:0000313" key="2">
    <source>
        <dbReference type="Proteomes" id="UP000244810"/>
    </source>
</evidence>
<gene>
    <name evidence="1" type="ORF">DDE23_13345</name>
</gene>
<comment type="caution">
    <text evidence="1">The sequence shown here is derived from an EMBL/GenBank/DDBJ whole genome shotgun (WGS) entry which is preliminary data.</text>
</comment>
<accession>A0A2T7URK3</accession>
<protein>
    <submittedName>
        <fullName evidence="1">Uncharacterized protein</fullName>
    </submittedName>
</protein>
<dbReference type="Proteomes" id="UP000244810">
    <property type="component" value="Unassembled WGS sequence"/>
</dbReference>
<keyword evidence="2" id="KW-1185">Reference proteome</keyword>
<sequence length="171" mass="18056">MTRATIPGTIQEAVQACYDAYGDQKDIALDLGIAGSSVSYGTEVQEIRPGGLGVNYLDRLARMKAASAVPIARHFAALAGGVFQPVAVDGALAADVHQLTREFSDVLALHADAHSARSRDPGDYTPHEARQQIREIDEMVTAAMLFRAQLMARAEGQGGAVAAVPIRGSAR</sequence>
<reference evidence="1 2" key="1">
    <citation type="journal article" date="2011" name="Syst. Appl. Microbiol.">
        <title>Defluviimonas denitrificans gen. nov., sp. nov., and Pararhodobacter aggregans gen. nov., sp. nov., non-phototrophic Rhodobacteraceae from the biofilter of a marine aquaculture.</title>
        <authorList>
            <person name="Foesel B.U."/>
            <person name="Drake H.L."/>
            <person name="Schramm A."/>
        </authorList>
    </citation>
    <scope>NUCLEOTIDE SEQUENCE [LARGE SCALE GENOMIC DNA]</scope>
    <source>
        <strain evidence="1 2">D1-19</strain>
    </source>
</reference>
<evidence type="ECO:0000313" key="1">
    <source>
        <dbReference type="EMBL" id="PVE47221.1"/>
    </source>
</evidence>
<name>A0A2T7URK3_9RHOB</name>
<dbReference type="AlphaFoldDB" id="A0A2T7URK3"/>
<organism evidence="1 2">
    <name type="scientific">Pararhodobacter aggregans</name>
    <dbReference type="NCBI Taxonomy" id="404875"/>
    <lineage>
        <taxon>Bacteria</taxon>
        <taxon>Pseudomonadati</taxon>
        <taxon>Pseudomonadota</taxon>
        <taxon>Alphaproteobacteria</taxon>
        <taxon>Rhodobacterales</taxon>
        <taxon>Paracoccaceae</taxon>
        <taxon>Pararhodobacter</taxon>
    </lineage>
</organism>
<dbReference type="RefSeq" id="WP_107752233.1">
    <property type="nucleotide sequence ID" value="NZ_QBKF01000006.1"/>
</dbReference>